<evidence type="ECO:0000259" key="5">
    <source>
        <dbReference type="PROSITE" id="PS50158"/>
    </source>
</evidence>
<dbReference type="InterPro" id="IPR039537">
    <property type="entry name" value="Retrotran_Ty1/copia-like"/>
</dbReference>
<dbReference type="InterPro" id="IPR012337">
    <property type="entry name" value="RNaseH-like_sf"/>
</dbReference>
<keyword evidence="2" id="KW-0378">Hydrolase</keyword>
<dbReference type="CDD" id="cd09272">
    <property type="entry name" value="RNase_HI_RT_Ty1"/>
    <property type="match status" value="1"/>
</dbReference>
<dbReference type="PANTHER" id="PTHR42648:SF18">
    <property type="entry name" value="RETROTRANSPOSON, UNCLASSIFIED-LIKE PROTEIN"/>
    <property type="match status" value="1"/>
</dbReference>
<protein>
    <recommendedName>
        <fullName evidence="5">CCHC-type domain-containing protein</fullName>
    </recommendedName>
</protein>
<dbReference type="InterPro" id="IPR036875">
    <property type="entry name" value="Znf_CCHC_sf"/>
</dbReference>
<dbReference type="EMBL" id="BKCJ010001224">
    <property type="protein sequence ID" value="GEU39847.1"/>
    <property type="molecule type" value="Genomic_DNA"/>
</dbReference>
<dbReference type="PROSITE" id="PS50158">
    <property type="entry name" value="ZF_CCHC"/>
    <property type="match status" value="1"/>
</dbReference>
<keyword evidence="3" id="KW-0862">Zinc</keyword>
<dbReference type="GO" id="GO:0003676">
    <property type="term" value="F:nucleic acid binding"/>
    <property type="evidence" value="ECO:0007669"/>
    <property type="project" value="InterPro"/>
</dbReference>
<dbReference type="Gene3D" id="4.10.60.10">
    <property type="entry name" value="Zinc finger, CCHC-type"/>
    <property type="match status" value="1"/>
</dbReference>
<dbReference type="InterPro" id="IPR043502">
    <property type="entry name" value="DNA/RNA_pol_sf"/>
</dbReference>
<dbReference type="SUPFAM" id="SSF56672">
    <property type="entry name" value="DNA/RNA polymerases"/>
    <property type="match status" value="1"/>
</dbReference>
<reference evidence="6" key="1">
    <citation type="journal article" date="2019" name="Sci. Rep.">
        <title>Draft genome of Tanacetum cinerariifolium, the natural source of mosquito coil.</title>
        <authorList>
            <person name="Yamashiro T."/>
            <person name="Shiraishi A."/>
            <person name="Satake H."/>
            <person name="Nakayama K."/>
        </authorList>
    </citation>
    <scope>NUCLEOTIDE SEQUENCE</scope>
</reference>
<dbReference type="GO" id="GO:0008270">
    <property type="term" value="F:zinc ion binding"/>
    <property type="evidence" value="ECO:0007669"/>
    <property type="project" value="UniProtKB-KW"/>
</dbReference>
<dbReference type="Gene3D" id="3.30.420.10">
    <property type="entry name" value="Ribonuclease H-like superfamily/Ribonuclease H"/>
    <property type="match status" value="1"/>
</dbReference>
<name>A0A6L2JTG2_TANCI</name>
<accession>A0A6L2JTG2</accession>
<feature type="compositionally biased region" description="Basic and acidic residues" evidence="4">
    <location>
        <begin position="1959"/>
        <end position="1968"/>
    </location>
</feature>
<dbReference type="SUPFAM" id="SSF53098">
    <property type="entry name" value="Ribonuclease H-like"/>
    <property type="match status" value="1"/>
</dbReference>
<feature type="region of interest" description="Disordered" evidence="4">
    <location>
        <begin position="1682"/>
        <end position="1774"/>
    </location>
</feature>
<feature type="region of interest" description="Disordered" evidence="4">
    <location>
        <begin position="1957"/>
        <end position="2012"/>
    </location>
</feature>
<dbReference type="PANTHER" id="PTHR42648">
    <property type="entry name" value="TRANSPOSASE, PUTATIVE-RELATED"/>
    <property type="match status" value="1"/>
</dbReference>
<feature type="compositionally biased region" description="Acidic residues" evidence="4">
    <location>
        <begin position="1714"/>
        <end position="1750"/>
    </location>
</feature>
<dbReference type="Pfam" id="PF13976">
    <property type="entry name" value="gag_pre-integrs"/>
    <property type="match status" value="1"/>
</dbReference>
<dbReference type="SUPFAM" id="SSF57756">
    <property type="entry name" value="Retrovirus zinc finger-like domains"/>
    <property type="match status" value="1"/>
</dbReference>
<dbReference type="GO" id="GO:0016787">
    <property type="term" value="F:hydrolase activity"/>
    <property type="evidence" value="ECO:0007669"/>
    <property type="project" value="UniProtKB-KW"/>
</dbReference>
<dbReference type="InterPro" id="IPR036397">
    <property type="entry name" value="RNaseH_sf"/>
</dbReference>
<keyword evidence="1" id="KW-0479">Metal-binding</keyword>
<feature type="compositionally biased region" description="Basic and acidic residues" evidence="4">
    <location>
        <begin position="1976"/>
        <end position="1987"/>
    </location>
</feature>
<dbReference type="InterPro" id="IPR001878">
    <property type="entry name" value="Znf_CCHC"/>
</dbReference>
<dbReference type="InterPro" id="IPR025724">
    <property type="entry name" value="GAG-pre-integrase_dom"/>
</dbReference>
<comment type="caution">
    <text evidence="6">The sequence shown here is derived from an EMBL/GenBank/DDBJ whole genome shotgun (WGS) entry which is preliminary data.</text>
</comment>
<dbReference type="Pfam" id="PF07727">
    <property type="entry name" value="RVT_2"/>
    <property type="match status" value="1"/>
</dbReference>
<gene>
    <name evidence="6" type="ORF">Tci_011825</name>
</gene>
<dbReference type="InterPro" id="IPR013103">
    <property type="entry name" value="RVT_2"/>
</dbReference>
<dbReference type="Pfam" id="PF00098">
    <property type="entry name" value="zf-CCHC"/>
    <property type="match status" value="1"/>
</dbReference>
<feature type="domain" description="CCHC-type" evidence="5">
    <location>
        <begin position="278"/>
        <end position="293"/>
    </location>
</feature>
<organism evidence="6">
    <name type="scientific">Tanacetum cinerariifolium</name>
    <name type="common">Dalmatian daisy</name>
    <name type="synonym">Chrysanthemum cinerariifolium</name>
    <dbReference type="NCBI Taxonomy" id="118510"/>
    <lineage>
        <taxon>Eukaryota</taxon>
        <taxon>Viridiplantae</taxon>
        <taxon>Streptophyta</taxon>
        <taxon>Embryophyta</taxon>
        <taxon>Tracheophyta</taxon>
        <taxon>Spermatophyta</taxon>
        <taxon>Magnoliopsida</taxon>
        <taxon>eudicotyledons</taxon>
        <taxon>Gunneridae</taxon>
        <taxon>Pentapetalae</taxon>
        <taxon>asterids</taxon>
        <taxon>campanulids</taxon>
        <taxon>Asterales</taxon>
        <taxon>Asteraceae</taxon>
        <taxon>Asteroideae</taxon>
        <taxon>Anthemideae</taxon>
        <taxon>Anthemidinae</taxon>
        <taxon>Tanacetum</taxon>
    </lineage>
</organism>
<evidence type="ECO:0000313" key="6">
    <source>
        <dbReference type="EMBL" id="GEU39847.1"/>
    </source>
</evidence>
<evidence type="ECO:0000256" key="1">
    <source>
        <dbReference type="ARBA" id="ARBA00022723"/>
    </source>
</evidence>
<keyword evidence="3" id="KW-0863">Zinc-finger</keyword>
<proteinExistence type="predicted"/>
<sequence length="2378" mass="272076">MTSLADKAILSGSDNRPPMLEKDMYDSWKSRMELYMLNRQHGRMILQSVENVEAIQADYEVKATNIILQGLPPEVYALVSTHKVAKELWERIQMLMQGTSLTKQVREWKLSTCLGCTTSDVQVNLSTTSTVIPPASISTTTIHIPVFSICNTVSSSSQAPSSSNISILYPPNDIQPSVNHSVYMASSLIPRMEYALTVHQQSEFSSPETGLVVLVFQKGDDPIDAINHMMSFLAAVVTFRKGNHSNDTRRQNSMSACSSRLYASGSGRASRKQRVVVCYNCKGEGHMSKQCTKPKRKRDAEWFKDKVLLVQAQANGQILQEDELEFLTDPGTTETSSNQYIITNNTAYQADDLDAYDSDCDELNSTKIALMANLFHYGSDNLTEALGFQDSCYLKRAQQLKKLYDGSVIEKSNAIMIHDSEETLLLAEESHSKMIEKQNDPKMAAKKVITKPIDYVVLNQLLKDFKTCFVPQTELSAEQDFWSHYSVQPEEPNLSASTTIVEVPKELPKVSLVNSSLKRLKFHLASFDMIIKERTTATAITEGTWGFEHTKACFRDDIISFVEALKELFNSFDQFLIDKLSEVQQSLSGDVKERKLKREIEEIETLNIKLGHRVTKLVAENEHLKQTYKQFLQEKVLVITALKESLSKLKGKDVVNKVVPLHSIDPELLKIDVAPLAPKLRKNRTAHTDYIRHIEEADTLREIVESERLINPLNTSLDYAYKHVITSVYSRKSKATNKRVPVSNSTMNKSLVANKMEPNNSWGSSSSNVPSSLIECRLSKMLSDWECDYFSGVLRGRLGYNLFSMRQFCNSDLEVAFRQYTCFIRNLGRVDLLTGSRGNNLYTLSLQDMMACLPICLLSMASKTKSWLWHRRLSHLNFGAINHLARQGLVRDLPKLKFEKYHLCSACAMGKSMKKSYKPKSKDTNQEKLYLLNMDLCGPMRIESVNGNKYILVIFDDYSRFTWVKFLRSKDEAPDFIIKFLRMIQVRLKVPVCLDQDAPSLSKSHTTTEIQSLVIPQEVEEDNLDIEVSYIGNDPLHGVPITEVISAQSSSTIEAMREELNESERLKVWERVPHPDKVMVITLKWIYKVKIDELGGILKKKARLVAHGYRQEEGIDFKESIASVARLEAIRIFLAYAAHKNMVVYQMDVKTAFLNGNLREEVYVSQPNGFVDQDNPNHVYKLKKALYGLKQAPRARYDMLSSFLISQDFFKGSVDQTLFIRRNGNDLLLVQIYVDDIIFAASTLELLDTPMVEKSKLDEEKEGKAVSPLHYHGMIGTLLYLTASRPNLQFAICMCARYQSQPTEKHKYGFESCDPVDTPMVEKSKLDEEKEGKAVSPLHYHERLISWSSKRQKSAAISSTEAKYIALSKCCAQVLWMRSQLSDYGLGFNKIPIYHFIKEQVENRVIELYFVNTEYQLADLFTKALGRDRIEFLINKLGMRSFTPETLKQLMDEVDETMDTTIEQQIAMDEAFVPTAQRLKIGRSNFRLLSDIKSKESTLQLVYDVLIRCPFFKALLVTADAPEIYMQESWATTTIHYHFIRFKMDTKNHIIDLESFRDILHICPRVPGQPFAEPPFEEEILAFICFLGHSIAIRTLTDGLYHKRNIDYAYLMWEDFVYQVEHKNQKKSNEMYYPRFTKAMIHHFMSKDPLIPMRNKVNWHYARDDFMFSTIKLVSRHQNTQQFGVPDVPTDESEEELSWNSTDNEGDDNKVQDDDGDEEDEGDDGEEGNGDDDDDEDDDGEVDDDDDEEGDGKANQGLNIGEEERHDEEQEEDELYRDVNINQGRGLPASLKVKDSHVTLTPVKPDGQQESSSVSSQFVTIMQTNQFAGVVSAILGIIQHYMDQRMNEAVKVAVQIQSDRLLKAQVSKILPRIEQAMNEQLEAKVLTRSSHSSRSSYAVAVDLSEMELKKILIEKMEGNKSIQRSNEQRNLYKALVEAYESDKIILDTYGETVTLKRRRDNDEHKDEQPSAGPDQGLKRCREDKEPESASAPSKTATRSMEEPSHQEFDTGAEDQPIIQSSQHLEWFSQPQKLPTPDRDWNKTLPVVYGSIQPWISKLAKQADTRSSFNELMDTPLDFSNFIMNRLRVNTLTLELFARPTYDLMKGSCKSLIELEYHLEEVYKATIDQLDWVNPKGQQYPHNLLQPLLLIPDNRGRHVIPFAHFINNDLEYLRGGASSRKYTTSVTKTKAADYGHIKESPIGGVNVSSSTVSLLIESLLAIYIPKEESLLSRNSRLWNDIATSTWIGLRYQKRLNLTKPDTYRSDLKHKEAYTTYSNLRGFIYQNKDKKNRLMWIDELHKFSDGMLTDVRTSLDDHLKGIRMRYLPQTIWRKSDKDRAAAMIQAIDKRLKTKRIIRSLESFVKGRLYEGDFRMLQRTI</sequence>
<evidence type="ECO:0000256" key="3">
    <source>
        <dbReference type="PROSITE-ProRule" id="PRU00047"/>
    </source>
</evidence>
<feature type="compositionally biased region" description="Basic and acidic residues" evidence="4">
    <location>
        <begin position="1999"/>
        <end position="2008"/>
    </location>
</feature>
<evidence type="ECO:0000256" key="4">
    <source>
        <dbReference type="SAM" id="MobiDB-lite"/>
    </source>
</evidence>
<dbReference type="SMART" id="SM00343">
    <property type="entry name" value="ZnF_C2HC"/>
    <property type="match status" value="1"/>
</dbReference>
<evidence type="ECO:0000256" key="2">
    <source>
        <dbReference type="ARBA" id="ARBA00022801"/>
    </source>
</evidence>